<keyword evidence="4 9" id="KW-0378">Hydrolase</keyword>
<dbReference type="CDD" id="cd04283">
    <property type="entry name" value="ZnMc_hatching_enzyme"/>
    <property type="match status" value="1"/>
</dbReference>
<evidence type="ECO:0000313" key="12">
    <source>
        <dbReference type="Ensembl" id="ENSSFOP00015055158.1"/>
    </source>
</evidence>
<keyword evidence="1 9" id="KW-0645">Protease</keyword>
<keyword evidence="7" id="KW-0865">Zymogen</keyword>
<reference evidence="12" key="3">
    <citation type="submission" date="2025-09" db="UniProtKB">
        <authorList>
            <consortium name="Ensembl"/>
        </authorList>
    </citation>
    <scope>IDENTIFICATION</scope>
</reference>
<reference evidence="12" key="2">
    <citation type="submission" date="2025-08" db="UniProtKB">
        <authorList>
            <consortium name="Ensembl"/>
        </authorList>
    </citation>
    <scope>IDENTIFICATION</scope>
</reference>
<dbReference type="PANTHER" id="PTHR10127:SF839">
    <property type="entry name" value="HATCHING ENZYME 1.2-RELATED"/>
    <property type="match status" value="1"/>
</dbReference>
<dbReference type="FunFam" id="3.40.390.10:FF:000040">
    <property type="entry name" value="Metalloendopeptidase"/>
    <property type="match status" value="1"/>
</dbReference>
<feature type="domain" description="Peptidase M12A" evidence="11">
    <location>
        <begin position="92"/>
        <end position="287"/>
    </location>
</feature>
<feature type="binding site" evidence="9">
    <location>
        <position position="191"/>
    </location>
    <ligand>
        <name>Zn(2+)</name>
        <dbReference type="ChEBI" id="CHEBI:29105"/>
        <note>catalytic</note>
    </ligand>
</feature>
<comment type="caution">
    <text evidence="9">Lacks conserved residue(s) required for the propagation of feature annotation.</text>
</comment>
<dbReference type="PANTHER" id="PTHR10127">
    <property type="entry name" value="DISCOIDIN, CUB, EGF, LAMININ , AND ZINC METALLOPROTEASE DOMAIN CONTAINING"/>
    <property type="match status" value="1"/>
</dbReference>
<gene>
    <name evidence="12" type="primary">LOC108925328</name>
</gene>
<feature type="active site" evidence="9">
    <location>
        <position position="188"/>
    </location>
</feature>
<keyword evidence="8" id="KW-1015">Disulfide bond</keyword>
<accession>A0A8C9VIK7</accession>
<dbReference type="InterPro" id="IPR034039">
    <property type="entry name" value="ZnMP_hatching_enz"/>
</dbReference>
<dbReference type="InterPro" id="IPR001506">
    <property type="entry name" value="Peptidase_M12A"/>
</dbReference>
<evidence type="ECO:0000256" key="9">
    <source>
        <dbReference type="PROSITE-ProRule" id="PRU01211"/>
    </source>
</evidence>
<comment type="cofactor">
    <cofactor evidence="9 10">
        <name>Zn(2+)</name>
        <dbReference type="ChEBI" id="CHEBI:29105"/>
    </cofactor>
    <text evidence="9 10">Binds 1 zinc ion per subunit.</text>
</comment>
<evidence type="ECO:0000256" key="8">
    <source>
        <dbReference type="ARBA" id="ARBA00023157"/>
    </source>
</evidence>
<dbReference type="AlphaFoldDB" id="A0A8C9VIK7"/>
<dbReference type="Gene3D" id="3.40.390.10">
    <property type="entry name" value="Collagenase (Catalytic Domain)"/>
    <property type="match status" value="1"/>
</dbReference>
<evidence type="ECO:0000256" key="6">
    <source>
        <dbReference type="ARBA" id="ARBA00023049"/>
    </source>
</evidence>
<dbReference type="SMART" id="SM00235">
    <property type="entry name" value="ZnMc"/>
    <property type="match status" value="1"/>
</dbReference>
<dbReference type="InterPro" id="IPR024079">
    <property type="entry name" value="MetalloPept_cat_dom_sf"/>
</dbReference>
<keyword evidence="13" id="KW-1185">Reference proteome</keyword>
<dbReference type="Proteomes" id="UP000694397">
    <property type="component" value="Chromosome 13"/>
</dbReference>
<dbReference type="GO" id="GO:0004222">
    <property type="term" value="F:metalloendopeptidase activity"/>
    <property type="evidence" value="ECO:0007669"/>
    <property type="project" value="UniProtKB-UniRule"/>
</dbReference>
<evidence type="ECO:0000259" key="11">
    <source>
        <dbReference type="PROSITE" id="PS51864"/>
    </source>
</evidence>
<evidence type="ECO:0000256" key="1">
    <source>
        <dbReference type="ARBA" id="ARBA00022670"/>
    </source>
</evidence>
<evidence type="ECO:0000256" key="5">
    <source>
        <dbReference type="ARBA" id="ARBA00022833"/>
    </source>
</evidence>
<organism evidence="12 13">
    <name type="scientific">Scleropages formosus</name>
    <name type="common">Asian bonytongue</name>
    <name type="synonym">Osteoglossum formosum</name>
    <dbReference type="NCBI Taxonomy" id="113540"/>
    <lineage>
        <taxon>Eukaryota</taxon>
        <taxon>Metazoa</taxon>
        <taxon>Chordata</taxon>
        <taxon>Craniata</taxon>
        <taxon>Vertebrata</taxon>
        <taxon>Euteleostomi</taxon>
        <taxon>Actinopterygii</taxon>
        <taxon>Neopterygii</taxon>
        <taxon>Teleostei</taxon>
        <taxon>Osteoglossocephala</taxon>
        <taxon>Osteoglossomorpha</taxon>
        <taxon>Osteoglossiformes</taxon>
        <taxon>Osteoglossidae</taxon>
        <taxon>Scleropages</taxon>
    </lineage>
</organism>
<dbReference type="Ensembl" id="ENSSFOT00015043167.1">
    <property type="protein sequence ID" value="ENSSFOP00015055158.1"/>
    <property type="gene ID" value="ENSSFOG00015006876.2"/>
</dbReference>
<dbReference type="InterPro" id="IPR006026">
    <property type="entry name" value="Peptidase_Metallo"/>
</dbReference>
<feature type="binding site" evidence="9">
    <location>
        <position position="187"/>
    </location>
    <ligand>
        <name>Zn(2+)</name>
        <dbReference type="ChEBI" id="CHEBI:29105"/>
        <note>catalytic</note>
    </ligand>
</feature>
<evidence type="ECO:0000256" key="3">
    <source>
        <dbReference type="ARBA" id="ARBA00022729"/>
    </source>
</evidence>
<reference evidence="12 13" key="1">
    <citation type="submission" date="2019-04" db="EMBL/GenBank/DDBJ databases">
        <authorList>
            <consortium name="Wellcome Sanger Institute Data Sharing"/>
        </authorList>
    </citation>
    <scope>NUCLEOTIDE SEQUENCE [LARGE SCALE GENOMIC DNA]</scope>
</reference>
<dbReference type="PROSITE" id="PS51864">
    <property type="entry name" value="ASTACIN"/>
    <property type="match status" value="1"/>
</dbReference>
<evidence type="ECO:0000313" key="13">
    <source>
        <dbReference type="Proteomes" id="UP000694397"/>
    </source>
</evidence>
<dbReference type="PRINTS" id="PR00480">
    <property type="entry name" value="ASTACIN"/>
</dbReference>
<keyword evidence="5 9" id="KW-0862">Zinc</keyword>
<feature type="binding site" evidence="9">
    <location>
        <position position="197"/>
    </location>
    <ligand>
        <name>Zn(2+)</name>
        <dbReference type="ChEBI" id="CHEBI:29105"/>
        <note>catalytic</note>
    </ligand>
</feature>
<dbReference type="GO" id="GO:0006508">
    <property type="term" value="P:proteolysis"/>
    <property type="evidence" value="ECO:0007669"/>
    <property type="project" value="UniProtKB-KW"/>
</dbReference>
<protein>
    <recommendedName>
        <fullName evidence="10">Metalloendopeptidase</fullName>
        <ecNumber evidence="10">3.4.24.-</ecNumber>
    </recommendedName>
</protein>
<keyword evidence="3" id="KW-0732">Signal</keyword>
<proteinExistence type="predicted"/>
<dbReference type="EC" id="3.4.24.-" evidence="10"/>
<keyword evidence="6 9" id="KW-0482">Metalloprotease</keyword>
<dbReference type="GO" id="GO:0008270">
    <property type="term" value="F:zinc ion binding"/>
    <property type="evidence" value="ECO:0007669"/>
    <property type="project" value="UniProtKB-UniRule"/>
</dbReference>
<dbReference type="OrthoDB" id="291007at2759"/>
<keyword evidence="2 9" id="KW-0479">Metal-binding</keyword>
<evidence type="ECO:0000256" key="7">
    <source>
        <dbReference type="ARBA" id="ARBA00023145"/>
    </source>
</evidence>
<dbReference type="SUPFAM" id="SSF55486">
    <property type="entry name" value="Metalloproteases ('zincins'), catalytic domain"/>
    <property type="match status" value="1"/>
</dbReference>
<evidence type="ECO:0000256" key="2">
    <source>
        <dbReference type="ARBA" id="ARBA00022723"/>
    </source>
</evidence>
<evidence type="ECO:0000256" key="4">
    <source>
        <dbReference type="ARBA" id="ARBA00022801"/>
    </source>
</evidence>
<dbReference type="GeneTree" id="ENSGT00940000161051"/>
<sequence>SQIVLCFVKDVQPEDPEHVDITTRILQTNNAKINPATKDKRFLAMLSTVILHGDSYFELQPRTLPDSVFTMFSTGSSQVLLEGDLLVLNTRNAMICYLNSCLWKKSANGLVEVPYVLSNDFCKRLIESAMRDFSSLTCIRFVLRGTQSDYISIENLDGCYSVLGRTGGKQLVSLNKYSCVYYGIIQHELNHALGFYHEHTRSDRDQYVRINWQYVDPSQYYNFEKQNTNNQNTPYDYGSVMHYGRTAFTIQYGMETITPIPDPTVPIGQMNGLSQMDVLRINKLYGC</sequence>
<name>A0A8C9VIK7_SCLFO</name>
<evidence type="ECO:0000256" key="10">
    <source>
        <dbReference type="RuleBase" id="RU361183"/>
    </source>
</evidence>
<dbReference type="Pfam" id="PF01400">
    <property type="entry name" value="Astacin"/>
    <property type="match status" value="1"/>
</dbReference>